<dbReference type="InterPro" id="IPR008271">
    <property type="entry name" value="Ser/Thr_kinase_AS"/>
</dbReference>
<dbReference type="SUPFAM" id="SSF56112">
    <property type="entry name" value="Protein kinase-like (PK-like)"/>
    <property type="match status" value="1"/>
</dbReference>
<organism evidence="10 11">
    <name type="scientific">Oldenlandia corymbosa var. corymbosa</name>
    <dbReference type="NCBI Taxonomy" id="529605"/>
    <lineage>
        <taxon>Eukaryota</taxon>
        <taxon>Viridiplantae</taxon>
        <taxon>Streptophyta</taxon>
        <taxon>Embryophyta</taxon>
        <taxon>Tracheophyta</taxon>
        <taxon>Spermatophyta</taxon>
        <taxon>Magnoliopsida</taxon>
        <taxon>eudicotyledons</taxon>
        <taxon>Gunneridae</taxon>
        <taxon>Pentapetalae</taxon>
        <taxon>asterids</taxon>
        <taxon>lamiids</taxon>
        <taxon>Gentianales</taxon>
        <taxon>Rubiaceae</taxon>
        <taxon>Rubioideae</taxon>
        <taxon>Spermacoceae</taxon>
        <taxon>Hedyotis-Oldenlandia complex</taxon>
        <taxon>Oldenlandia</taxon>
    </lineage>
</organism>
<dbReference type="PANTHER" id="PTHR13902">
    <property type="entry name" value="SERINE/THREONINE-PROTEIN KINASE WNK WITH NO LYSINE -RELATED"/>
    <property type="match status" value="1"/>
</dbReference>
<keyword evidence="2" id="KW-0723">Serine/threonine-protein kinase</keyword>
<evidence type="ECO:0000256" key="3">
    <source>
        <dbReference type="ARBA" id="ARBA00022679"/>
    </source>
</evidence>
<dbReference type="PROSITE" id="PS50011">
    <property type="entry name" value="PROTEIN_KINASE_DOM"/>
    <property type="match status" value="1"/>
</dbReference>
<evidence type="ECO:0000256" key="6">
    <source>
        <dbReference type="ARBA" id="ARBA00022840"/>
    </source>
</evidence>
<dbReference type="GO" id="GO:0005524">
    <property type="term" value="F:ATP binding"/>
    <property type="evidence" value="ECO:0007669"/>
    <property type="project" value="UniProtKB-KW"/>
</dbReference>
<dbReference type="InterPro" id="IPR011009">
    <property type="entry name" value="Kinase-like_dom_sf"/>
</dbReference>
<dbReference type="Pfam" id="PF00069">
    <property type="entry name" value="Pkinase"/>
    <property type="match status" value="1"/>
</dbReference>
<dbReference type="InterPro" id="IPR000719">
    <property type="entry name" value="Prot_kinase_dom"/>
</dbReference>
<dbReference type="Gene3D" id="3.30.200.20">
    <property type="entry name" value="Phosphorylase Kinase, domain 1"/>
    <property type="match status" value="1"/>
</dbReference>
<dbReference type="FunFam" id="3.30.200.20:FF:000075">
    <property type="entry name" value="Probable serine/threonine-protein kinase WNK1"/>
    <property type="match status" value="1"/>
</dbReference>
<evidence type="ECO:0000313" key="11">
    <source>
        <dbReference type="Proteomes" id="UP001161247"/>
    </source>
</evidence>
<dbReference type="SMART" id="SM00220">
    <property type="entry name" value="S_TKc"/>
    <property type="match status" value="1"/>
</dbReference>
<evidence type="ECO:0000256" key="2">
    <source>
        <dbReference type="ARBA" id="ARBA00022527"/>
    </source>
</evidence>
<comment type="catalytic activity">
    <reaction evidence="8">
        <text>L-seryl-[protein] + ATP = O-phospho-L-seryl-[protein] + ADP + H(+)</text>
        <dbReference type="Rhea" id="RHEA:17989"/>
        <dbReference type="Rhea" id="RHEA-COMP:9863"/>
        <dbReference type="Rhea" id="RHEA-COMP:11604"/>
        <dbReference type="ChEBI" id="CHEBI:15378"/>
        <dbReference type="ChEBI" id="CHEBI:29999"/>
        <dbReference type="ChEBI" id="CHEBI:30616"/>
        <dbReference type="ChEBI" id="CHEBI:83421"/>
        <dbReference type="ChEBI" id="CHEBI:456216"/>
        <dbReference type="EC" id="2.7.11.1"/>
    </reaction>
</comment>
<reference evidence="10" key="1">
    <citation type="submission" date="2023-03" db="EMBL/GenBank/DDBJ databases">
        <authorList>
            <person name="Julca I."/>
        </authorList>
    </citation>
    <scope>NUCLEOTIDE SEQUENCE</scope>
</reference>
<dbReference type="CDD" id="cd13983">
    <property type="entry name" value="STKc_WNK"/>
    <property type="match status" value="1"/>
</dbReference>
<name>A0AAV1CAD2_OLDCO</name>
<keyword evidence="4" id="KW-0547">Nucleotide-binding</keyword>
<keyword evidence="11" id="KW-1185">Reference proteome</keyword>
<accession>A0AAV1CAD2</accession>
<dbReference type="EC" id="2.7.11.1" evidence="1"/>
<protein>
    <recommendedName>
        <fullName evidence="1">non-specific serine/threonine protein kinase</fullName>
        <ecNumber evidence="1">2.7.11.1</ecNumber>
    </recommendedName>
</protein>
<keyword evidence="6" id="KW-0067">ATP-binding</keyword>
<dbReference type="GO" id="GO:0004674">
    <property type="term" value="F:protein serine/threonine kinase activity"/>
    <property type="evidence" value="ECO:0007669"/>
    <property type="project" value="UniProtKB-KW"/>
</dbReference>
<dbReference type="FunFam" id="1.10.510.10:FF:000046">
    <property type="entry name" value="probable serine/threonine-protein kinase WNK9"/>
    <property type="match status" value="1"/>
</dbReference>
<dbReference type="Proteomes" id="UP001161247">
    <property type="component" value="Chromosome 1"/>
</dbReference>
<evidence type="ECO:0000256" key="7">
    <source>
        <dbReference type="ARBA" id="ARBA00047899"/>
    </source>
</evidence>
<keyword evidence="5" id="KW-0418">Kinase</keyword>
<evidence type="ECO:0000313" key="10">
    <source>
        <dbReference type="EMBL" id="CAI9092148.1"/>
    </source>
</evidence>
<keyword evidence="3" id="KW-0808">Transferase</keyword>
<evidence type="ECO:0000256" key="5">
    <source>
        <dbReference type="ARBA" id="ARBA00022777"/>
    </source>
</evidence>
<dbReference type="EMBL" id="OX459118">
    <property type="protein sequence ID" value="CAI9092148.1"/>
    <property type="molecule type" value="Genomic_DNA"/>
</dbReference>
<proteinExistence type="predicted"/>
<comment type="catalytic activity">
    <reaction evidence="7">
        <text>L-threonyl-[protein] + ATP = O-phospho-L-threonyl-[protein] + ADP + H(+)</text>
        <dbReference type="Rhea" id="RHEA:46608"/>
        <dbReference type="Rhea" id="RHEA-COMP:11060"/>
        <dbReference type="Rhea" id="RHEA-COMP:11605"/>
        <dbReference type="ChEBI" id="CHEBI:15378"/>
        <dbReference type="ChEBI" id="CHEBI:30013"/>
        <dbReference type="ChEBI" id="CHEBI:30616"/>
        <dbReference type="ChEBI" id="CHEBI:61977"/>
        <dbReference type="ChEBI" id="CHEBI:456216"/>
        <dbReference type="EC" id="2.7.11.1"/>
    </reaction>
</comment>
<dbReference type="PROSITE" id="PS00108">
    <property type="entry name" value="PROTEIN_KINASE_ST"/>
    <property type="match status" value="1"/>
</dbReference>
<gene>
    <name evidence="10" type="ORF">OLC1_LOCUS3889</name>
</gene>
<feature type="domain" description="Protein kinase" evidence="9">
    <location>
        <begin position="25"/>
        <end position="281"/>
    </location>
</feature>
<evidence type="ECO:0000259" key="9">
    <source>
        <dbReference type="PROSITE" id="PS50011"/>
    </source>
</evidence>
<dbReference type="Gene3D" id="1.10.510.10">
    <property type="entry name" value="Transferase(Phosphotransferase) domain 1"/>
    <property type="match status" value="1"/>
</dbReference>
<sequence>MDLISNSENDDDEAISEVSPCGRFVRSDEVLGRGAFKVVYKGFDLELGFEVAWCQINMNREIDSVKSRLLSEVHLMEAVQHENVVKCYSWWIDQPKMNINTITELCNSGTLRQYRKKHKSVNLKAIKNWGSQILKGLNYLHTHDPPVVHRDLKCDNIFVNGNNGQVKIGDLGMATLMEQHRRLGSVLGTPEFMAPELYDEDYNELVDVYSFGMCMLELVTCEYPYSECNNVAQIFKKVTTGVKPLALGKVKDPQIKSLIEKCLLPASHRPSAAELLKDPFFSSSGDDAKSAVSTPKSDGVSRNDKFSFGTSSASLGSVNSFTPVTISEASRFTDNLILQLRGKKLDNMTISFKMRIADTRSHVANCFEFDFDLKADDALKIALELADGKDLTYYQVPVAVELIDNVLLQLEPSWIPCHQFVNQPYVSFGCREMSSTLLFGTVVH</sequence>
<evidence type="ECO:0000256" key="1">
    <source>
        <dbReference type="ARBA" id="ARBA00012513"/>
    </source>
</evidence>
<evidence type="ECO:0000256" key="4">
    <source>
        <dbReference type="ARBA" id="ARBA00022741"/>
    </source>
</evidence>
<dbReference type="AlphaFoldDB" id="A0AAV1CAD2"/>
<dbReference type="InterPro" id="IPR050588">
    <property type="entry name" value="WNK_Ser-Thr_kinase"/>
</dbReference>
<evidence type="ECO:0000256" key="8">
    <source>
        <dbReference type="ARBA" id="ARBA00048679"/>
    </source>
</evidence>